<dbReference type="GO" id="GO:0051603">
    <property type="term" value="P:proteolysis involved in protein catabolic process"/>
    <property type="evidence" value="ECO:0007669"/>
    <property type="project" value="TreeGrafter"/>
</dbReference>
<gene>
    <name evidence="8" type="ORF">SAMN05444405_12228</name>
</gene>
<dbReference type="RefSeq" id="WP_245797138.1">
    <property type="nucleotide sequence ID" value="NZ_FQTV01000022.1"/>
</dbReference>
<keyword evidence="2" id="KW-0479">Metal-binding</keyword>
<dbReference type="PANTHER" id="PTHR22726:SF1">
    <property type="entry name" value="METALLOENDOPEPTIDASE OMA1, MITOCHONDRIAL"/>
    <property type="match status" value="1"/>
</dbReference>
<keyword evidence="1 6" id="KW-0645">Protease</keyword>
<evidence type="ECO:0000256" key="1">
    <source>
        <dbReference type="ARBA" id="ARBA00022670"/>
    </source>
</evidence>
<feature type="domain" description="Peptidase M48" evidence="7">
    <location>
        <begin position="2"/>
        <end position="128"/>
    </location>
</feature>
<comment type="similarity">
    <text evidence="6">Belongs to the peptidase M48 family.</text>
</comment>
<evidence type="ECO:0000313" key="9">
    <source>
        <dbReference type="Proteomes" id="UP000184509"/>
    </source>
</evidence>
<comment type="cofactor">
    <cofactor evidence="6">
        <name>Zn(2+)</name>
        <dbReference type="ChEBI" id="CHEBI:29105"/>
    </cofactor>
    <text evidence="6">Binds 1 zinc ion per subunit.</text>
</comment>
<dbReference type="InterPro" id="IPR001915">
    <property type="entry name" value="Peptidase_M48"/>
</dbReference>
<dbReference type="Proteomes" id="UP000184509">
    <property type="component" value="Unassembled WGS sequence"/>
</dbReference>
<evidence type="ECO:0000256" key="2">
    <source>
        <dbReference type="ARBA" id="ARBA00022723"/>
    </source>
</evidence>
<dbReference type="GO" id="GO:0004222">
    <property type="term" value="F:metalloendopeptidase activity"/>
    <property type="evidence" value="ECO:0007669"/>
    <property type="project" value="InterPro"/>
</dbReference>
<evidence type="ECO:0000256" key="4">
    <source>
        <dbReference type="ARBA" id="ARBA00022833"/>
    </source>
</evidence>
<dbReference type="STRING" id="1297750.SAMN05444405_12228"/>
<keyword evidence="3 6" id="KW-0378">Hydrolase</keyword>
<protein>
    <submittedName>
        <fullName evidence="8">Peptidase family M48</fullName>
    </submittedName>
</protein>
<dbReference type="AlphaFoldDB" id="A0A1M5GU53"/>
<reference evidence="8 9" key="1">
    <citation type="submission" date="2016-11" db="EMBL/GenBank/DDBJ databases">
        <authorList>
            <person name="Jaros S."/>
            <person name="Januszkiewicz K."/>
            <person name="Wedrychowicz H."/>
        </authorList>
    </citation>
    <scope>NUCLEOTIDE SEQUENCE [LARGE SCALE GENOMIC DNA]</scope>
    <source>
        <strain evidence="8 9">DSM 26991</strain>
    </source>
</reference>
<evidence type="ECO:0000256" key="5">
    <source>
        <dbReference type="ARBA" id="ARBA00023049"/>
    </source>
</evidence>
<dbReference type="EMBL" id="FQTV01000022">
    <property type="protein sequence ID" value="SHG07165.1"/>
    <property type="molecule type" value="Genomic_DNA"/>
</dbReference>
<keyword evidence="9" id="KW-1185">Reference proteome</keyword>
<keyword evidence="5 6" id="KW-0482">Metalloprotease</keyword>
<evidence type="ECO:0000313" key="8">
    <source>
        <dbReference type="EMBL" id="SHG07165.1"/>
    </source>
</evidence>
<keyword evidence="4 6" id="KW-0862">Zinc</keyword>
<dbReference type="PANTHER" id="PTHR22726">
    <property type="entry name" value="METALLOENDOPEPTIDASE OMA1"/>
    <property type="match status" value="1"/>
</dbReference>
<dbReference type="Pfam" id="PF01435">
    <property type="entry name" value="Peptidase_M48"/>
    <property type="match status" value="1"/>
</dbReference>
<dbReference type="GO" id="GO:0046872">
    <property type="term" value="F:metal ion binding"/>
    <property type="evidence" value="ECO:0007669"/>
    <property type="project" value="UniProtKB-KW"/>
</dbReference>
<evidence type="ECO:0000256" key="3">
    <source>
        <dbReference type="ARBA" id="ARBA00022801"/>
    </source>
</evidence>
<evidence type="ECO:0000256" key="6">
    <source>
        <dbReference type="RuleBase" id="RU003983"/>
    </source>
</evidence>
<dbReference type="GO" id="GO:0016020">
    <property type="term" value="C:membrane"/>
    <property type="evidence" value="ECO:0007669"/>
    <property type="project" value="TreeGrafter"/>
</dbReference>
<sequence length="314" mass="35211">MLSTGLLSTLDSEEELTAIMASEVAHFVLDHAIINVNKEVAREKRAAFWGGVVGGVLAAGEEYLMSKSEYYIPGTATAAVALISSAIFDKTSQRLGMTYSRDQEKVADQCAIDFLKMKNMQPSALASGLTKIKNYYEEHRDYYTLSKYGPYAEFDKRIERLGENKECTINHRYNKIMSTVNTFNSILMLNGKRYDDAALLVNKNIKNKVASDDDYVLLAKTNMALYNTEEKNNESLSLILKAKSVTDVPNLNTDKQEILALLRLNKQGKAASSLKEYIDHLSAFLDQTRSADESTWASTELNWANKLLQRISIL</sequence>
<name>A0A1M5GU53_9BACE</name>
<organism evidence="8 9">
    <name type="scientific">Bacteroides luti</name>
    <dbReference type="NCBI Taxonomy" id="1297750"/>
    <lineage>
        <taxon>Bacteria</taxon>
        <taxon>Pseudomonadati</taxon>
        <taxon>Bacteroidota</taxon>
        <taxon>Bacteroidia</taxon>
        <taxon>Bacteroidales</taxon>
        <taxon>Bacteroidaceae</taxon>
        <taxon>Bacteroides</taxon>
    </lineage>
</organism>
<proteinExistence type="inferred from homology"/>
<dbReference type="InterPro" id="IPR051156">
    <property type="entry name" value="Mito/Outer_Membr_Metalloprot"/>
</dbReference>
<evidence type="ECO:0000259" key="7">
    <source>
        <dbReference type="Pfam" id="PF01435"/>
    </source>
</evidence>
<accession>A0A1M5GU53</accession>